<evidence type="ECO:0000259" key="2">
    <source>
        <dbReference type="Pfam" id="PF01575"/>
    </source>
</evidence>
<dbReference type="InterPro" id="IPR002539">
    <property type="entry name" value="MaoC-like_dom"/>
</dbReference>
<organism evidence="3 4">
    <name type="scientific">Dermacoccus barathri</name>
    <dbReference type="NCBI Taxonomy" id="322601"/>
    <lineage>
        <taxon>Bacteria</taxon>
        <taxon>Bacillati</taxon>
        <taxon>Actinomycetota</taxon>
        <taxon>Actinomycetes</taxon>
        <taxon>Micrococcales</taxon>
        <taxon>Dermacoccaceae</taxon>
        <taxon>Dermacoccus</taxon>
    </lineage>
</organism>
<protein>
    <submittedName>
        <fullName evidence="3">MaoC/PaaZ C-terminal domain-containing protein</fullName>
    </submittedName>
</protein>
<dbReference type="PANTHER" id="PTHR43841:SF1">
    <property type="entry name" value="3-HYDROXYACYL-THIOESTER DEHYDRATASE X"/>
    <property type="match status" value="1"/>
</dbReference>
<dbReference type="InterPro" id="IPR003965">
    <property type="entry name" value="Fatty_acid_synthase"/>
</dbReference>
<keyword evidence="4" id="KW-1185">Reference proteome</keyword>
<proteinExistence type="inferred from homology"/>
<sequence length="288" mass="31402">MASARTIELKGEPKLGPMFAKAVATGGRRKGKTLPDVEVVRRDVTPSVTDVADYDAVCGFALSNRLPSTYLHVLVFPLQVALMSDEAFPFPLMGSVHLENTITQHRPVLFGESLELRARAENLRPHFRGAQADLIGEVYVGGELVWEGRSTYLFRGRKVEGEVPPKVDEPDAVEGFGATWRLGGDLGRRYAKVSGDVNPIHMNPLAAKALGFPTTIVHGMWSKARMLAAIENRLPDAYEATMSFRKPLLIPSTVSFVAEGARDGGFDLALRNAKKGTEHVRGSVRPLA</sequence>
<accession>A0ABN2BR87</accession>
<reference evidence="3 4" key="1">
    <citation type="journal article" date="2019" name="Int. J. Syst. Evol. Microbiol.">
        <title>The Global Catalogue of Microorganisms (GCM) 10K type strain sequencing project: providing services to taxonomists for standard genome sequencing and annotation.</title>
        <authorList>
            <consortium name="The Broad Institute Genomics Platform"/>
            <consortium name="The Broad Institute Genome Sequencing Center for Infectious Disease"/>
            <person name="Wu L."/>
            <person name="Ma J."/>
        </authorList>
    </citation>
    <scope>NUCLEOTIDE SEQUENCE [LARGE SCALE GENOMIC DNA]</scope>
    <source>
        <strain evidence="3 4">JCM 14588</strain>
    </source>
</reference>
<dbReference type="PANTHER" id="PTHR43841">
    <property type="entry name" value="3-HYDROXYACYL-THIOESTER DEHYDRATASE HTDX-RELATED"/>
    <property type="match status" value="1"/>
</dbReference>
<dbReference type="PRINTS" id="PR01483">
    <property type="entry name" value="FASYNTHASE"/>
</dbReference>
<feature type="domain" description="MaoC-like" evidence="2">
    <location>
        <begin position="188"/>
        <end position="260"/>
    </location>
</feature>
<evidence type="ECO:0000313" key="4">
    <source>
        <dbReference type="Proteomes" id="UP001501288"/>
    </source>
</evidence>
<evidence type="ECO:0000256" key="1">
    <source>
        <dbReference type="ARBA" id="ARBA00005254"/>
    </source>
</evidence>
<dbReference type="Gene3D" id="3.10.129.10">
    <property type="entry name" value="Hotdog Thioesterase"/>
    <property type="match status" value="1"/>
</dbReference>
<dbReference type="InterPro" id="IPR029069">
    <property type="entry name" value="HotDog_dom_sf"/>
</dbReference>
<name>A0ABN2BR87_9MICO</name>
<comment type="similarity">
    <text evidence="1">Belongs to the enoyl-CoA hydratase/isomerase family.</text>
</comment>
<dbReference type="EMBL" id="BAAANV010000037">
    <property type="protein sequence ID" value="GAA1546068.1"/>
    <property type="molecule type" value="Genomic_DNA"/>
</dbReference>
<comment type="caution">
    <text evidence="3">The sequence shown here is derived from an EMBL/GenBank/DDBJ whole genome shotgun (WGS) entry which is preliminary data.</text>
</comment>
<dbReference type="SUPFAM" id="SSF54637">
    <property type="entry name" value="Thioesterase/thiol ester dehydrase-isomerase"/>
    <property type="match status" value="2"/>
</dbReference>
<dbReference type="Pfam" id="PF01575">
    <property type="entry name" value="MaoC_dehydratas"/>
    <property type="match status" value="1"/>
</dbReference>
<dbReference type="Proteomes" id="UP001501288">
    <property type="component" value="Unassembled WGS sequence"/>
</dbReference>
<gene>
    <name evidence="3" type="ORF">GCM10009762_19180</name>
</gene>
<evidence type="ECO:0000313" key="3">
    <source>
        <dbReference type="EMBL" id="GAA1546068.1"/>
    </source>
</evidence>
<dbReference type="RefSeq" id="WP_346030457.1">
    <property type="nucleotide sequence ID" value="NZ_BAAANV010000037.1"/>
</dbReference>